<organism evidence="3 4">
    <name type="scientific">Parapedobacter luteus</name>
    <dbReference type="NCBI Taxonomy" id="623280"/>
    <lineage>
        <taxon>Bacteria</taxon>
        <taxon>Pseudomonadati</taxon>
        <taxon>Bacteroidota</taxon>
        <taxon>Sphingobacteriia</taxon>
        <taxon>Sphingobacteriales</taxon>
        <taxon>Sphingobacteriaceae</taxon>
        <taxon>Parapedobacter</taxon>
    </lineage>
</organism>
<keyword evidence="4" id="KW-1185">Reference proteome</keyword>
<dbReference type="Pfam" id="PF13439">
    <property type="entry name" value="Glyco_transf_4"/>
    <property type="match status" value="1"/>
</dbReference>
<dbReference type="Proteomes" id="UP000190541">
    <property type="component" value="Unassembled WGS sequence"/>
</dbReference>
<dbReference type="CDD" id="cd03814">
    <property type="entry name" value="GT4-like"/>
    <property type="match status" value="1"/>
</dbReference>
<reference evidence="3 4" key="1">
    <citation type="submission" date="2017-02" db="EMBL/GenBank/DDBJ databases">
        <authorList>
            <person name="Peterson S.W."/>
        </authorList>
    </citation>
    <scope>NUCLEOTIDE SEQUENCE [LARGE SCALE GENOMIC DNA]</scope>
    <source>
        <strain evidence="3 4">DSM 22899</strain>
    </source>
</reference>
<dbReference type="Pfam" id="PF00534">
    <property type="entry name" value="Glycos_transf_1"/>
    <property type="match status" value="1"/>
</dbReference>
<evidence type="ECO:0000259" key="1">
    <source>
        <dbReference type="Pfam" id="PF00534"/>
    </source>
</evidence>
<accession>A0A1T5AMV9</accession>
<evidence type="ECO:0000313" key="4">
    <source>
        <dbReference type="Proteomes" id="UP000190541"/>
    </source>
</evidence>
<dbReference type="Gene3D" id="3.40.50.2000">
    <property type="entry name" value="Glycogen Phosphorylase B"/>
    <property type="match status" value="2"/>
</dbReference>
<feature type="domain" description="Glycosyltransferase subfamily 4-like N-terminal" evidence="2">
    <location>
        <begin position="52"/>
        <end position="223"/>
    </location>
</feature>
<dbReference type="PANTHER" id="PTHR45947">
    <property type="entry name" value="SULFOQUINOVOSYL TRANSFERASE SQD2"/>
    <property type="match status" value="1"/>
</dbReference>
<sequence>MDRKLVNDFFNKNSQFVKLLLCKGLYRFFTLHYFVQMIKVAFFAEILIEEFDGASRTMFQLIKRIDSAEFDFLFVYGRESGHINRVHRAFRVPSVKVPINADYSISIPQLSKHKLEHALDAFRPDVIHIATPSLLGFFALKYARKRRIPVITIYHTHFISYLGYYLSKTPFLVNAMEKITRASMRRFYNACDKIYVPSMRIINELLSIGIERTRLQLWQRGIDFHTFCTGKRDRDYMRRLTGNDKPTLLFVSRLVWEKNLTTLIQLYQLLKEKRWEGNFVVAGDGAARRELQAQMHDALFLGKVEHGQLATLYASSDVFVFTSVSETYGNVVVEAMASGLPCVIADGGGSADLIIHGYTGFKCTPDDPQAYFNYIKLLIDNPLLWEEISQNALRHARTLDWGQLAAVYFRDVHALNDPNKSFEHSSVL</sequence>
<dbReference type="InterPro" id="IPR001296">
    <property type="entry name" value="Glyco_trans_1"/>
</dbReference>
<dbReference type="EMBL" id="FUYS01000002">
    <property type="protein sequence ID" value="SKB36318.1"/>
    <property type="molecule type" value="Genomic_DNA"/>
</dbReference>
<protein>
    <submittedName>
        <fullName evidence="3">Glycosyltransferase involved in cell wall bisynthesis</fullName>
    </submittedName>
</protein>
<dbReference type="InterPro" id="IPR050194">
    <property type="entry name" value="Glycosyltransferase_grp1"/>
</dbReference>
<evidence type="ECO:0000259" key="2">
    <source>
        <dbReference type="Pfam" id="PF13439"/>
    </source>
</evidence>
<feature type="domain" description="Glycosyl transferase family 1" evidence="1">
    <location>
        <begin position="243"/>
        <end position="392"/>
    </location>
</feature>
<evidence type="ECO:0000313" key="3">
    <source>
        <dbReference type="EMBL" id="SKB36318.1"/>
    </source>
</evidence>
<keyword evidence="3" id="KW-0808">Transferase</keyword>
<proteinExistence type="predicted"/>
<dbReference type="SUPFAM" id="SSF53756">
    <property type="entry name" value="UDP-Glycosyltransferase/glycogen phosphorylase"/>
    <property type="match status" value="1"/>
</dbReference>
<gene>
    <name evidence="3" type="ORF">SAMN05660226_00904</name>
</gene>
<name>A0A1T5AMV9_9SPHI</name>
<dbReference type="InterPro" id="IPR028098">
    <property type="entry name" value="Glyco_trans_4-like_N"/>
</dbReference>
<dbReference type="AlphaFoldDB" id="A0A1T5AMV9"/>
<dbReference type="GO" id="GO:0016757">
    <property type="term" value="F:glycosyltransferase activity"/>
    <property type="evidence" value="ECO:0007669"/>
    <property type="project" value="InterPro"/>
</dbReference>
<dbReference type="STRING" id="623280.SAMN05660226_00904"/>
<dbReference type="PANTHER" id="PTHR45947:SF3">
    <property type="entry name" value="SULFOQUINOVOSYL TRANSFERASE SQD2"/>
    <property type="match status" value="1"/>
</dbReference>